<keyword evidence="2" id="KW-1185">Reference proteome</keyword>
<accession>A0A975B5Z1</accession>
<dbReference type="RefSeq" id="WP_207691199.1">
    <property type="nucleotide sequence ID" value="NZ_CP061799.1"/>
</dbReference>
<organism evidence="1 2">
    <name type="scientific">Desulfonema limicola</name>
    <dbReference type="NCBI Taxonomy" id="45656"/>
    <lineage>
        <taxon>Bacteria</taxon>
        <taxon>Pseudomonadati</taxon>
        <taxon>Thermodesulfobacteriota</taxon>
        <taxon>Desulfobacteria</taxon>
        <taxon>Desulfobacterales</taxon>
        <taxon>Desulfococcaceae</taxon>
        <taxon>Desulfonema</taxon>
    </lineage>
</organism>
<evidence type="ECO:0000313" key="1">
    <source>
        <dbReference type="EMBL" id="QTA79448.1"/>
    </source>
</evidence>
<reference evidence="1" key="1">
    <citation type="journal article" date="2021" name="Microb. Physiol.">
        <title>Proteogenomic Insights into the Physiology of Marine, Sulfate-Reducing, Filamentous Desulfonema limicola and Desulfonema magnum.</title>
        <authorList>
            <person name="Schnaars V."/>
            <person name="Wohlbrand L."/>
            <person name="Scheve S."/>
            <person name="Hinrichs C."/>
            <person name="Reinhardt R."/>
            <person name="Rabus R."/>
        </authorList>
    </citation>
    <scope>NUCLEOTIDE SEQUENCE</scope>
    <source>
        <strain evidence="1">5ac10</strain>
    </source>
</reference>
<dbReference type="Proteomes" id="UP000663720">
    <property type="component" value="Chromosome"/>
</dbReference>
<name>A0A975B5Z1_9BACT</name>
<dbReference type="AlphaFoldDB" id="A0A975B5Z1"/>
<sequence>MRRFSSYGPVNTQLHYFVPRENLIEKACVQLMGENPEQGGHYITVWAPRQCGKSWIMNKTMWKPAENDRFHVLKRHLFILIFTNL</sequence>
<evidence type="ECO:0000313" key="2">
    <source>
        <dbReference type="Proteomes" id="UP000663720"/>
    </source>
</evidence>
<gene>
    <name evidence="1" type="ORF">dnl_17190</name>
</gene>
<protein>
    <submittedName>
        <fullName evidence="1">Uncharacterized protein</fullName>
    </submittedName>
</protein>
<dbReference type="KEGG" id="dli:dnl_17190"/>
<proteinExistence type="predicted"/>
<dbReference type="EMBL" id="CP061799">
    <property type="protein sequence ID" value="QTA79448.1"/>
    <property type="molecule type" value="Genomic_DNA"/>
</dbReference>